<reference evidence="1 2" key="1">
    <citation type="submission" date="2018-03" db="EMBL/GenBank/DDBJ databases">
        <title>Genomic Encyclopedia of Archaeal and Bacterial Type Strains, Phase II (KMG-II): from individual species to whole genera.</title>
        <authorList>
            <person name="Goeker M."/>
        </authorList>
    </citation>
    <scope>NUCLEOTIDE SEQUENCE [LARGE SCALE GENOMIC DNA]</scope>
    <source>
        <strain evidence="1 2">DSM 27929</strain>
    </source>
</reference>
<comment type="caution">
    <text evidence="1">The sequence shown here is derived from an EMBL/GenBank/DDBJ whole genome shotgun (WGS) entry which is preliminary data.</text>
</comment>
<gene>
    <name evidence="1" type="ORF">CLW00_1061</name>
</gene>
<feature type="non-terminal residue" evidence="1">
    <location>
        <position position="1"/>
    </location>
</feature>
<accession>A0A2T0WL45</accession>
<keyword evidence="2" id="KW-1185">Reference proteome</keyword>
<sequence length="27" mass="3476">TFMEEYLKLLEKHEVEFDQRYIFKPIE</sequence>
<dbReference type="Proteomes" id="UP000238157">
    <property type="component" value="Unassembled WGS sequence"/>
</dbReference>
<evidence type="ECO:0000313" key="1">
    <source>
        <dbReference type="EMBL" id="PRY87382.1"/>
    </source>
</evidence>
<name>A0A2T0WL45_9BACT</name>
<dbReference type="AlphaFoldDB" id="A0A2T0WL45"/>
<organism evidence="1 2">
    <name type="scientific">Mongoliibacter ruber</name>
    <dbReference type="NCBI Taxonomy" id="1750599"/>
    <lineage>
        <taxon>Bacteria</taxon>
        <taxon>Pseudomonadati</taxon>
        <taxon>Bacteroidota</taxon>
        <taxon>Cytophagia</taxon>
        <taxon>Cytophagales</taxon>
        <taxon>Cyclobacteriaceae</taxon>
        <taxon>Mongoliibacter</taxon>
    </lineage>
</organism>
<protein>
    <submittedName>
        <fullName evidence="1">Uncharacterized protein</fullName>
    </submittedName>
</protein>
<dbReference type="EMBL" id="PVTR01000006">
    <property type="protein sequence ID" value="PRY87382.1"/>
    <property type="molecule type" value="Genomic_DNA"/>
</dbReference>
<evidence type="ECO:0000313" key="2">
    <source>
        <dbReference type="Proteomes" id="UP000238157"/>
    </source>
</evidence>
<proteinExistence type="predicted"/>